<accession>A0A7U2IBI1</accession>
<reference evidence="2" key="1">
    <citation type="journal article" date="2021" name="BMC Genomics">
        <title>Chromosome-level genome assembly and manually-curated proteome of model necrotroph Parastagonospora nodorum Sn15 reveals a genome-wide trove of candidate effector homologs, and redundancy of virulence-related functions within an accessory chromosome.</title>
        <authorList>
            <person name="Bertazzoni S."/>
            <person name="Jones D.A.B."/>
            <person name="Phan H.T."/>
            <person name="Tan K.-C."/>
            <person name="Hane J.K."/>
        </authorList>
    </citation>
    <scope>NUCLEOTIDE SEQUENCE [LARGE SCALE GENOMIC DNA]</scope>
    <source>
        <strain evidence="2">SN15 / ATCC MYA-4574 / FGSC 10173)</strain>
    </source>
</reference>
<gene>
    <name evidence="1" type="ORF">JI435_423660</name>
</gene>
<name>A0A7U2IBI1_PHANO</name>
<dbReference type="Proteomes" id="UP000663193">
    <property type="component" value="Chromosome 21"/>
</dbReference>
<protein>
    <submittedName>
        <fullName evidence="1">Uncharacterized protein</fullName>
    </submittedName>
</protein>
<keyword evidence="2" id="KW-1185">Reference proteome</keyword>
<dbReference type="VEuPathDB" id="FungiDB:JI435_423660"/>
<sequence length="23" mass="2754">MFHLLLEAIDIISRLRVRPPHRA</sequence>
<dbReference type="AlphaFoldDB" id="A0A7U2IBI1"/>
<evidence type="ECO:0000313" key="1">
    <source>
        <dbReference type="EMBL" id="QRD06758.1"/>
    </source>
</evidence>
<organism evidence="1 2">
    <name type="scientific">Phaeosphaeria nodorum (strain SN15 / ATCC MYA-4574 / FGSC 10173)</name>
    <name type="common">Glume blotch fungus</name>
    <name type="synonym">Parastagonospora nodorum</name>
    <dbReference type="NCBI Taxonomy" id="321614"/>
    <lineage>
        <taxon>Eukaryota</taxon>
        <taxon>Fungi</taxon>
        <taxon>Dikarya</taxon>
        <taxon>Ascomycota</taxon>
        <taxon>Pezizomycotina</taxon>
        <taxon>Dothideomycetes</taxon>
        <taxon>Pleosporomycetidae</taxon>
        <taxon>Pleosporales</taxon>
        <taxon>Pleosporineae</taxon>
        <taxon>Phaeosphaeriaceae</taxon>
        <taxon>Parastagonospora</taxon>
    </lineage>
</organism>
<proteinExistence type="predicted"/>
<evidence type="ECO:0000313" key="2">
    <source>
        <dbReference type="Proteomes" id="UP000663193"/>
    </source>
</evidence>
<dbReference type="EMBL" id="CP069043">
    <property type="protein sequence ID" value="QRD06758.1"/>
    <property type="molecule type" value="Genomic_DNA"/>
</dbReference>